<evidence type="ECO:0000313" key="2">
    <source>
        <dbReference type="Proteomes" id="UP000177478"/>
    </source>
</evidence>
<dbReference type="AlphaFoldDB" id="A0A1F8G416"/>
<reference evidence="1 2" key="1">
    <citation type="journal article" date="2016" name="Nat. Commun.">
        <title>Thousands of microbial genomes shed light on interconnected biogeochemical processes in an aquifer system.</title>
        <authorList>
            <person name="Anantharaman K."/>
            <person name="Brown C.T."/>
            <person name="Hug L.A."/>
            <person name="Sharon I."/>
            <person name="Castelle C.J."/>
            <person name="Probst A.J."/>
            <person name="Thomas B.C."/>
            <person name="Singh A."/>
            <person name="Wilkins M.J."/>
            <person name="Karaoz U."/>
            <person name="Brodie E.L."/>
            <person name="Williams K.H."/>
            <person name="Hubbard S.S."/>
            <person name="Banfield J.F."/>
        </authorList>
    </citation>
    <scope>NUCLEOTIDE SEQUENCE [LARGE SCALE GENOMIC DNA]</scope>
</reference>
<comment type="caution">
    <text evidence="1">The sequence shown here is derived from an EMBL/GenBank/DDBJ whole genome shotgun (WGS) entry which is preliminary data.</text>
</comment>
<proteinExistence type="predicted"/>
<gene>
    <name evidence="1" type="ORF">A3F25_01910</name>
</gene>
<protein>
    <submittedName>
        <fullName evidence="1">Uncharacterized protein</fullName>
    </submittedName>
</protein>
<sequence>MLIIPKFLTRSLVARVVLNVLSSAQKSWGILPGSRVEELQCHFIVLVPAMENRPAGNSPRWWDSPLHPEAIYDDSFGDKSTWPYPFDEIARGKARQLWQGRNGGGSDIQPHLLFSGDTLYWGGVKRQEIVVAGSGFECWIDRMLSGIIAEMLIGLAYEEYERGPDKILNKNFLV</sequence>
<dbReference type="Proteomes" id="UP000177478">
    <property type="component" value="Unassembled WGS sequence"/>
</dbReference>
<accession>A0A1F8G416</accession>
<dbReference type="EMBL" id="MGKD01000009">
    <property type="protein sequence ID" value="OGN20072.1"/>
    <property type="molecule type" value="Genomic_DNA"/>
</dbReference>
<name>A0A1F8G416_9BACT</name>
<evidence type="ECO:0000313" key="1">
    <source>
        <dbReference type="EMBL" id="OGN20072.1"/>
    </source>
</evidence>
<organism evidence="1 2">
    <name type="scientific">Candidatus Yanofskybacteria bacterium RIFCSPHIGHO2_12_FULL_45_19b</name>
    <dbReference type="NCBI Taxonomy" id="1802689"/>
    <lineage>
        <taxon>Bacteria</taxon>
        <taxon>Candidatus Yanofskyibacteriota</taxon>
    </lineage>
</organism>
<dbReference type="STRING" id="1802689.A3F25_01910"/>